<name>A0A9W6V368_9ACTN</name>
<comment type="similarity">
    <text evidence="2 6">Belongs to the acyl-CoA dehydrogenase family.</text>
</comment>
<comment type="cofactor">
    <cofactor evidence="1 6">
        <name>FAD</name>
        <dbReference type="ChEBI" id="CHEBI:57692"/>
    </cofactor>
</comment>
<dbReference type="InterPro" id="IPR037069">
    <property type="entry name" value="AcylCoA_DH/ox_N_sf"/>
</dbReference>
<evidence type="ECO:0000256" key="1">
    <source>
        <dbReference type="ARBA" id="ARBA00001974"/>
    </source>
</evidence>
<evidence type="ECO:0000259" key="7">
    <source>
        <dbReference type="Pfam" id="PF00441"/>
    </source>
</evidence>
<dbReference type="EMBL" id="BSSA01000009">
    <property type="protein sequence ID" value="GLW70760.1"/>
    <property type="molecule type" value="Genomic_DNA"/>
</dbReference>
<evidence type="ECO:0000313" key="11">
    <source>
        <dbReference type="Proteomes" id="UP001165041"/>
    </source>
</evidence>
<dbReference type="GO" id="GO:0003995">
    <property type="term" value="F:acyl-CoA dehydrogenase activity"/>
    <property type="evidence" value="ECO:0007669"/>
    <property type="project" value="TreeGrafter"/>
</dbReference>
<reference evidence="10" key="1">
    <citation type="submission" date="2023-02" db="EMBL/GenBank/DDBJ databases">
        <title>Kitasatospora phosalacinea NBRC 14627.</title>
        <authorList>
            <person name="Ichikawa N."/>
            <person name="Sato H."/>
            <person name="Tonouchi N."/>
        </authorList>
    </citation>
    <scope>NUCLEOTIDE SEQUENCE</scope>
    <source>
        <strain evidence="10">NBRC 14627</strain>
    </source>
</reference>
<evidence type="ECO:0000256" key="4">
    <source>
        <dbReference type="ARBA" id="ARBA00022827"/>
    </source>
</evidence>
<proteinExistence type="inferred from homology"/>
<dbReference type="GO" id="GO:0033539">
    <property type="term" value="P:fatty acid beta-oxidation using acyl-CoA dehydrogenase"/>
    <property type="evidence" value="ECO:0007669"/>
    <property type="project" value="TreeGrafter"/>
</dbReference>
<protein>
    <submittedName>
        <fullName evidence="10">Acyl-CoA dehydrogenase</fullName>
    </submittedName>
</protein>
<dbReference type="PANTHER" id="PTHR48083">
    <property type="entry name" value="MEDIUM-CHAIN SPECIFIC ACYL-COA DEHYDROGENASE, MITOCHONDRIAL-RELATED"/>
    <property type="match status" value="1"/>
</dbReference>
<dbReference type="Proteomes" id="UP001165041">
    <property type="component" value="Unassembled WGS sequence"/>
</dbReference>
<dbReference type="Gene3D" id="1.20.140.10">
    <property type="entry name" value="Butyryl-CoA Dehydrogenase, subunit A, domain 3"/>
    <property type="match status" value="1"/>
</dbReference>
<keyword evidence="5 6" id="KW-0560">Oxidoreductase</keyword>
<dbReference type="InterPro" id="IPR006091">
    <property type="entry name" value="Acyl-CoA_Oxase/DH_mid-dom"/>
</dbReference>
<sequence length="388" mass="40799">MNELSPSREFPFYYRAHDAFRDEVRAVLAEQVLPAADGWEQRRRIGAEGWKALGAAGLLELDHGGVEFLRSALLLEELGATGYAGVRASVGVHAYMARSYLLQFGSAEQRAAWLPALHAGERIAALAISEPQAGSDLADLRTTARPDGDGFRLTGRKAYVANGTAAGLLVVLARLGDGAPAGPGPAAHGLAGAGLLLVDAASPGITRRPQPTAAWRSADVAEVSFADVPVPADALLGRPGRALVQLMRALDFERLVAGLLAVGGVRHTLAVLDARVRARRVGGAPLDARQAVRHRLADLHAEFDLVRRYAHHAAWLHGQGRLDVGTASVVKLRATELAAEAARACAQLHGAEGVSEGSVAERLYRDAAAGTVAAGASELLRDLIAEVR</sequence>
<dbReference type="AlphaFoldDB" id="A0A9W6V368"/>
<dbReference type="Gene3D" id="2.40.110.10">
    <property type="entry name" value="Butyryl-CoA Dehydrogenase, subunit A, domain 2"/>
    <property type="match status" value="1"/>
</dbReference>
<dbReference type="GO" id="GO:0050660">
    <property type="term" value="F:flavin adenine dinucleotide binding"/>
    <property type="evidence" value="ECO:0007669"/>
    <property type="project" value="InterPro"/>
</dbReference>
<feature type="domain" description="Acyl-CoA dehydrogenase/oxidase N-terminal" evidence="9">
    <location>
        <begin position="17"/>
        <end position="121"/>
    </location>
</feature>
<organism evidence="10 11">
    <name type="scientific">Kitasatospora phosalacinea</name>
    <dbReference type="NCBI Taxonomy" id="2065"/>
    <lineage>
        <taxon>Bacteria</taxon>
        <taxon>Bacillati</taxon>
        <taxon>Actinomycetota</taxon>
        <taxon>Actinomycetes</taxon>
        <taxon>Kitasatosporales</taxon>
        <taxon>Streptomycetaceae</taxon>
        <taxon>Kitasatospora</taxon>
    </lineage>
</organism>
<dbReference type="RefSeq" id="WP_285736580.1">
    <property type="nucleotide sequence ID" value="NZ_BSSA01000009.1"/>
</dbReference>
<feature type="domain" description="Acyl-CoA oxidase/dehydrogenase middle" evidence="8">
    <location>
        <begin position="125"/>
        <end position="228"/>
    </location>
</feature>
<dbReference type="Gene3D" id="1.10.540.10">
    <property type="entry name" value="Acyl-CoA dehydrogenase/oxidase, N-terminal domain"/>
    <property type="match status" value="1"/>
</dbReference>
<dbReference type="InterPro" id="IPR036250">
    <property type="entry name" value="AcylCo_DH-like_C"/>
</dbReference>
<dbReference type="Pfam" id="PF00441">
    <property type="entry name" value="Acyl-CoA_dh_1"/>
    <property type="match status" value="1"/>
</dbReference>
<evidence type="ECO:0000256" key="6">
    <source>
        <dbReference type="RuleBase" id="RU362125"/>
    </source>
</evidence>
<keyword evidence="3 6" id="KW-0285">Flavoprotein</keyword>
<comment type="caution">
    <text evidence="10">The sequence shown here is derived from an EMBL/GenBank/DDBJ whole genome shotgun (WGS) entry which is preliminary data.</text>
</comment>
<dbReference type="InterPro" id="IPR009075">
    <property type="entry name" value="AcylCo_DH/oxidase_C"/>
</dbReference>
<evidence type="ECO:0000313" key="10">
    <source>
        <dbReference type="EMBL" id="GLW70760.1"/>
    </source>
</evidence>
<gene>
    <name evidence="10" type="ORF">Kpho02_30590</name>
</gene>
<evidence type="ECO:0000259" key="9">
    <source>
        <dbReference type="Pfam" id="PF02771"/>
    </source>
</evidence>
<evidence type="ECO:0000256" key="3">
    <source>
        <dbReference type="ARBA" id="ARBA00022630"/>
    </source>
</evidence>
<dbReference type="SUPFAM" id="SSF56645">
    <property type="entry name" value="Acyl-CoA dehydrogenase NM domain-like"/>
    <property type="match status" value="1"/>
</dbReference>
<dbReference type="InterPro" id="IPR013786">
    <property type="entry name" value="AcylCoA_DH/ox_N"/>
</dbReference>
<evidence type="ECO:0000256" key="5">
    <source>
        <dbReference type="ARBA" id="ARBA00023002"/>
    </source>
</evidence>
<dbReference type="Pfam" id="PF02771">
    <property type="entry name" value="Acyl-CoA_dh_N"/>
    <property type="match status" value="1"/>
</dbReference>
<dbReference type="InterPro" id="IPR009100">
    <property type="entry name" value="AcylCoA_DH/oxidase_NM_dom_sf"/>
</dbReference>
<dbReference type="Pfam" id="PF02770">
    <property type="entry name" value="Acyl-CoA_dh_M"/>
    <property type="match status" value="1"/>
</dbReference>
<dbReference type="InterPro" id="IPR050741">
    <property type="entry name" value="Acyl-CoA_dehydrogenase"/>
</dbReference>
<dbReference type="SUPFAM" id="SSF47203">
    <property type="entry name" value="Acyl-CoA dehydrogenase C-terminal domain-like"/>
    <property type="match status" value="1"/>
</dbReference>
<dbReference type="PANTHER" id="PTHR48083:SF2">
    <property type="entry name" value="MEDIUM-CHAIN SPECIFIC ACYL-COA DEHYDROGENASE, MITOCHONDRIAL"/>
    <property type="match status" value="1"/>
</dbReference>
<evidence type="ECO:0000259" key="8">
    <source>
        <dbReference type="Pfam" id="PF02770"/>
    </source>
</evidence>
<dbReference type="InterPro" id="IPR046373">
    <property type="entry name" value="Acyl-CoA_Oxase/DH_mid-dom_sf"/>
</dbReference>
<dbReference type="GO" id="GO:0005737">
    <property type="term" value="C:cytoplasm"/>
    <property type="evidence" value="ECO:0007669"/>
    <property type="project" value="TreeGrafter"/>
</dbReference>
<accession>A0A9W6V368</accession>
<feature type="domain" description="Acyl-CoA dehydrogenase/oxidase C-terminal" evidence="7">
    <location>
        <begin position="246"/>
        <end position="386"/>
    </location>
</feature>
<evidence type="ECO:0000256" key="2">
    <source>
        <dbReference type="ARBA" id="ARBA00009347"/>
    </source>
</evidence>
<keyword evidence="4 6" id="KW-0274">FAD</keyword>